<evidence type="ECO:0000256" key="8">
    <source>
        <dbReference type="SAM" id="Coils"/>
    </source>
</evidence>
<accession>F2NH10</accession>
<dbReference type="AlphaFoldDB" id="F2NH10"/>
<dbReference type="GO" id="GO:0009007">
    <property type="term" value="F:site-specific DNA-methyltransferase (adenine-specific) activity"/>
    <property type="evidence" value="ECO:0007669"/>
    <property type="project" value="UniProtKB-EC"/>
</dbReference>
<evidence type="ECO:0000256" key="6">
    <source>
        <dbReference type="ARBA" id="ARBA00022747"/>
    </source>
</evidence>
<evidence type="ECO:0000256" key="4">
    <source>
        <dbReference type="ARBA" id="ARBA00022679"/>
    </source>
</evidence>
<feature type="coiled-coil region" evidence="8">
    <location>
        <begin position="486"/>
        <end position="513"/>
    </location>
</feature>
<dbReference type="EMBL" id="CP002629">
    <property type="protein sequence ID" value="AEB08781.1"/>
    <property type="molecule type" value="Genomic_DNA"/>
</dbReference>
<evidence type="ECO:0000313" key="12">
    <source>
        <dbReference type="Proteomes" id="UP000000483"/>
    </source>
</evidence>
<dbReference type="Pfam" id="PF02384">
    <property type="entry name" value="N6_Mtase"/>
    <property type="match status" value="1"/>
</dbReference>
<dbReference type="STRING" id="880072.Desac_0910"/>
<dbReference type="eggNOG" id="COG0286">
    <property type="taxonomic scope" value="Bacteria"/>
</dbReference>
<dbReference type="GO" id="GO:0032259">
    <property type="term" value="P:methylation"/>
    <property type="evidence" value="ECO:0007669"/>
    <property type="project" value="UniProtKB-KW"/>
</dbReference>
<evidence type="ECO:0000256" key="2">
    <source>
        <dbReference type="ARBA" id="ARBA00011900"/>
    </source>
</evidence>
<organism evidence="11 12">
    <name type="scientific">Desulfobacca acetoxidans (strain ATCC 700848 / DSM 11109 / ASRB2)</name>
    <dbReference type="NCBI Taxonomy" id="880072"/>
    <lineage>
        <taxon>Bacteria</taxon>
        <taxon>Pseudomonadati</taxon>
        <taxon>Thermodesulfobacteriota</taxon>
        <taxon>Desulfobaccia</taxon>
        <taxon>Desulfobaccales</taxon>
        <taxon>Desulfobaccaceae</taxon>
        <taxon>Desulfobacca</taxon>
    </lineage>
</organism>
<name>F2NH10_DESAR</name>
<dbReference type="RefSeq" id="WP_013705894.1">
    <property type="nucleotide sequence ID" value="NC_015388.1"/>
</dbReference>
<keyword evidence="3 11" id="KW-0489">Methyltransferase</keyword>
<dbReference type="Proteomes" id="UP000000483">
    <property type="component" value="Chromosome"/>
</dbReference>
<dbReference type="InterPro" id="IPR038333">
    <property type="entry name" value="T1MK-like_N_sf"/>
</dbReference>
<dbReference type="PANTHER" id="PTHR42933:SF3">
    <property type="entry name" value="TYPE I RESTRICTION ENZYME MJAVIII METHYLASE SUBUNIT"/>
    <property type="match status" value="1"/>
</dbReference>
<dbReference type="GO" id="GO:0003677">
    <property type="term" value="F:DNA binding"/>
    <property type="evidence" value="ECO:0007669"/>
    <property type="project" value="InterPro"/>
</dbReference>
<keyword evidence="8" id="KW-0175">Coiled coil</keyword>
<evidence type="ECO:0000256" key="7">
    <source>
        <dbReference type="ARBA" id="ARBA00047942"/>
    </source>
</evidence>
<dbReference type="GO" id="GO:0008170">
    <property type="term" value="F:N-methyltransferase activity"/>
    <property type="evidence" value="ECO:0007669"/>
    <property type="project" value="InterPro"/>
</dbReference>
<dbReference type="EC" id="2.1.1.72" evidence="2"/>
<dbReference type="InterPro" id="IPR029063">
    <property type="entry name" value="SAM-dependent_MTases_sf"/>
</dbReference>
<evidence type="ECO:0000256" key="1">
    <source>
        <dbReference type="ARBA" id="ARBA00006594"/>
    </source>
</evidence>
<evidence type="ECO:0000259" key="9">
    <source>
        <dbReference type="Pfam" id="PF02384"/>
    </source>
</evidence>
<dbReference type="SUPFAM" id="SSF53335">
    <property type="entry name" value="S-adenosyl-L-methionine-dependent methyltransferases"/>
    <property type="match status" value="1"/>
</dbReference>
<comment type="similarity">
    <text evidence="1">Belongs to the N(4)/N(6)-methyltransferase family.</text>
</comment>
<proteinExistence type="inferred from homology"/>
<sequence length="522" mass="58001">MANKLDAPALESWLWEAACQIRGPLDAPKFKDYILPFIFLKRLSDVFDDEVEHLAHDFGDRKIAATLVDQDHKLVRFYMPKAARWPHIATITTGLGQALTDAVRAVARENPKLSGVIDITDFNATAAGQRIVDDSRLAALVQVLNNPNYRLGLEDVEPDILGRAYEYLLRKFAEGQGQSAGEFYTPLEVGIVMARILEPQPGMTVCDPCCGSGGLLIKCHLRLLETKGEKHNGRLKLPPAIAPLQLYGQEINSVTFAMARMNAFIHDMEADIALGDTMHRPAFTEGDGRLRHFALVTANPMWNQKFGAATYENDTYERFGRGVPPSSSADWGWVQHMTAILSDSGRMAVVLDTGAVSRGSGNTGSNKERDIRKKFVEEDRIEAVLLLPENLFYNTTAPGIVMVLNCRKRHPGEILLINASKLFAKGRPKNYLEEAHLEQIAQVYQDWQAKESLATVITKAEAARNDYNLSPSRYVSTGVESEVLPLDEAVVLLAEAEEERAEADRQLDEILKKLGFIGWRSG</sequence>
<dbReference type="HOGENOM" id="CLU_013049_4_2_7"/>
<dbReference type="InterPro" id="IPR051537">
    <property type="entry name" value="DNA_Adenine_Mtase"/>
</dbReference>
<comment type="catalytic activity">
    <reaction evidence="7">
        <text>a 2'-deoxyadenosine in DNA + S-adenosyl-L-methionine = an N(6)-methyl-2'-deoxyadenosine in DNA + S-adenosyl-L-homocysteine + H(+)</text>
        <dbReference type="Rhea" id="RHEA:15197"/>
        <dbReference type="Rhea" id="RHEA-COMP:12418"/>
        <dbReference type="Rhea" id="RHEA-COMP:12419"/>
        <dbReference type="ChEBI" id="CHEBI:15378"/>
        <dbReference type="ChEBI" id="CHEBI:57856"/>
        <dbReference type="ChEBI" id="CHEBI:59789"/>
        <dbReference type="ChEBI" id="CHEBI:90615"/>
        <dbReference type="ChEBI" id="CHEBI:90616"/>
        <dbReference type="EC" id="2.1.1.72"/>
    </reaction>
</comment>
<dbReference type="REBASE" id="34400">
    <property type="entry name" value="M.Dac11109ORF910P"/>
</dbReference>
<feature type="domain" description="DNA methylase adenine-specific" evidence="9">
    <location>
        <begin position="158"/>
        <end position="481"/>
    </location>
</feature>
<protein>
    <recommendedName>
        <fullName evidence="2">site-specific DNA-methyltransferase (adenine-specific)</fullName>
        <ecNumber evidence="2">2.1.1.72</ecNumber>
    </recommendedName>
</protein>
<keyword evidence="5" id="KW-0949">S-adenosyl-L-methionine</keyword>
<dbReference type="Pfam" id="PF12161">
    <property type="entry name" value="HsdM_N"/>
    <property type="match status" value="1"/>
</dbReference>
<reference evidence="12" key="2">
    <citation type="submission" date="2011-03" db="EMBL/GenBank/DDBJ databases">
        <title>The complete genome of Desulfobacca acetoxidans DSM 11109.</title>
        <authorList>
            <consortium name="US DOE Joint Genome Institute (JGI-PGF)"/>
            <person name="Lucas S."/>
            <person name="Copeland A."/>
            <person name="Lapidus A."/>
            <person name="Bruce D."/>
            <person name="Goodwin L."/>
            <person name="Pitluck S."/>
            <person name="Peters L."/>
            <person name="Kyrpides N."/>
            <person name="Mavromatis K."/>
            <person name="Ivanova N."/>
            <person name="Ovchinnikova G."/>
            <person name="Teshima H."/>
            <person name="Detter J.C."/>
            <person name="Han C."/>
            <person name="Land M."/>
            <person name="Hauser L."/>
            <person name="Markowitz V."/>
            <person name="Cheng J.-F."/>
            <person name="Hugenholtz P."/>
            <person name="Woyke T."/>
            <person name="Wu D."/>
            <person name="Spring S."/>
            <person name="Schueler E."/>
            <person name="Brambilla E."/>
            <person name="Klenk H.-P."/>
            <person name="Eisen J.A."/>
        </authorList>
    </citation>
    <scope>NUCLEOTIDE SEQUENCE [LARGE SCALE GENOMIC DNA]</scope>
    <source>
        <strain evidence="12">ATCC 700848 / DSM 11109 / ASRB2</strain>
    </source>
</reference>
<dbReference type="Gene3D" id="3.40.50.150">
    <property type="entry name" value="Vaccinia Virus protein VP39"/>
    <property type="match status" value="1"/>
</dbReference>
<dbReference type="Gene3D" id="1.20.1260.30">
    <property type="match status" value="1"/>
</dbReference>
<dbReference type="KEGG" id="dao:Desac_0910"/>
<evidence type="ECO:0000313" key="11">
    <source>
        <dbReference type="EMBL" id="AEB08781.1"/>
    </source>
</evidence>
<keyword evidence="4" id="KW-0808">Transferase</keyword>
<evidence type="ECO:0000256" key="5">
    <source>
        <dbReference type="ARBA" id="ARBA00022691"/>
    </source>
</evidence>
<feature type="domain" description="N6 adenine-specific DNA methyltransferase N-terminal" evidence="10">
    <location>
        <begin position="10"/>
        <end position="142"/>
    </location>
</feature>
<evidence type="ECO:0000259" key="10">
    <source>
        <dbReference type="Pfam" id="PF12161"/>
    </source>
</evidence>
<evidence type="ECO:0000256" key="3">
    <source>
        <dbReference type="ARBA" id="ARBA00022603"/>
    </source>
</evidence>
<dbReference type="PRINTS" id="PR00507">
    <property type="entry name" value="N12N6MTFRASE"/>
</dbReference>
<dbReference type="InterPro" id="IPR003356">
    <property type="entry name" value="DNA_methylase_A-5"/>
</dbReference>
<dbReference type="PANTHER" id="PTHR42933">
    <property type="entry name" value="SLR6095 PROTEIN"/>
    <property type="match status" value="1"/>
</dbReference>
<dbReference type="GO" id="GO:0009307">
    <property type="term" value="P:DNA restriction-modification system"/>
    <property type="evidence" value="ECO:0007669"/>
    <property type="project" value="UniProtKB-KW"/>
</dbReference>
<keyword evidence="6" id="KW-0680">Restriction system</keyword>
<gene>
    <name evidence="11" type="ordered locus">Desac_0910</name>
</gene>
<keyword evidence="12" id="KW-1185">Reference proteome</keyword>
<reference evidence="11 12" key="1">
    <citation type="journal article" date="2011" name="Stand. Genomic Sci.">
        <title>Complete genome sequence of the acetate-degrading sulfate reducer Desulfobacca acetoxidans type strain (ASRB2).</title>
        <authorList>
            <person name="Goker M."/>
            <person name="Teshima H."/>
            <person name="Lapidus A."/>
            <person name="Nolan M."/>
            <person name="Lucas S."/>
            <person name="Hammon N."/>
            <person name="Deshpande S."/>
            <person name="Cheng J.F."/>
            <person name="Tapia R."/>
            <person name="Han C."/>
            <person name="Goodwin L."/>
            <person name="Pitluck S."/>
            <person name="Huntemann M."/>
            <person name="Liolios K."/>
            <person name="Ivanova N."/>
            <person name="Pagani I."/>
            <person name="Mavromatis K."/>
            <person name="Ovchinikova G."/>
            <person name="Pati A."/>
            <person name="Chen A."/>
            <person name="Palaniappan K."/>
            <person name="Land M."/>
            <person name="Hauser L."/>
            <person name="Brambilla E.M."/>
            <person name="Rohde M."/>
            <person name="Spring S."/>
            <person name="Detter J.C."/>
            <person name="Woyke T."/>
            <person name="Bristow J."/>
            <person name="Eisen J.A."/>
            <person name="Markowitz V."/>
            <person name="Hugenholtz P."/>
            <person name="Kyrpides N.C."/>
            <person name="Klenk H.P."/>
        </authorList>
    </citation>
    <scope>NUCLEOTIDE SEQUENCE [LARGE SCALE GENOMIC DNA]</scope>
    <source>
        <strain evidence="12">ATCC 700848 / DSM 11109 / ASRB2</strain>
    </source>
</reference>
<dbReference type="InterPro" id="IPR022749">
    <property type="entry name" value="D12N6_MeTrfase_N"/>
</dbReference>